<dbReference type="Proteomes" id="UP000280296">
    <property type="component" value="Unassembled WGS sequence"/>
</dbReference>
<feature type="transmembrane region" description="Helical" evidence="8">
    <location>
        <begin position="258"/>
        <end position="279"/>
    </location>
</feature>
<protein>
    <submittedName>
        <fullName evidence="9">MFS transporter</fullName>
    </submittedName>
</protein>
<evidence type="ECO:0000256" key="2">
    <source>
        <dbReference type="ARBA" id="ARBA00022448"/>
    </source>
</evidence>
<dbReference type="AlphaFoldDB" id="A0A432MFC5"/>
<organism evidence="9 10">
    <name type="scientific">Tautonia sociabilis</name>
    <dbReference type="NCBI Taxonomy" id="2080755"/>
    <lineage>
        <taxon>Bacteria</taxon>
        <taxon>Pseudomonadati</taxon>
        <taxon>Planctomycetota</taxon>
        <taxon>Planctomycetia</taxon>
        <taxon>Isosphaerales</taxon>
        <taxon>Isosphaeraceae</taxon>
        <taxon>Tautonia</taxon>
    </lineage>
</organism>
<feature type="transmembrane region" description="Helical" evidence="8">
    <location>
        <begin position="314"/>
        <end position="335"/>
    </location>
</feature>
<feature type="transmembrane region" description="Helical" evidence="8">
    <location>
        <begin position="62"/>
        <end position="81"/>
    </location>
</feature>
<proteinExistence type="predicted"/>
<feature type="transmembrane region" description="Helical" evidence="8">
    <location>
        <begin position="347"/>
        <end position="365"/>
    </location>
</feature>
<evidence type="ECO:0000313" key="10">
    <source>
        <dbReference type="Proteomes" id="UP000280296"/>
    </source>
</evidence>
<evidence type="ECO:0000256" key="3">
    <source>
        <dbReference type="ARBA" id="ARBA00022475"/>
    </source>
</evidence>
<keyword evidence="10" id="KW-1185">Reference proteome</keyword>
<dbReference type="EMBL" id="RYZH01000045">
    <property type="protein sequence ID" value="RUL84901.1"/>
    <property type="molecule type" value="Genomic_DNA"/>
</dbReference>
<dbReference type="Pfam" id="PF03825">
    <property type="entry name" value="Nuc_H_symport"/>
    <property type="match status" value="1"/>
</dbReference>
<feature type="transmembrane region" description="Helical" evidence="8">
    <location>
        <begin position="285"/>
        <end position="302"/>
    </location>
</feature>
<feature type="transmembrane region" description="Helical" evidence="8">
    <location>
        <begin position="178"/>
        <end position="195"/>
    </location>
</feature>
<dbReference type="InterPro" id="IPR036259">
    <property type="entry name" value="MFS_trans_sf"/>
</dbReference>
<evidence type="ECO:0000256" key="4">
    <source>
        <dbReference type="ARBA" id="ARBA00022692"/>
    </source>
</evidence>
<evidence type="ECO:0000313" key="9">
    <source>
        <dbReference type="EMBL" id="RUL84901.1"/>
    </source>
</evidence>
<evidence type="ECO:0000256" key="1">
    <source>
        <dbReference type="ARBA" id="ARBA00004651"/>
    </source>
</evidence>
<sequence length="465" mass="49543">MGYDSFLLLAQQADAAAGLSLSNFIPFSILHFLEFAIWGAWYVVLGNYLNALGFSRPSIGRIYGTMAIGAIISPMILGTVADKYLNTEVVIGLSHLTGGILLIVMSQMRKPGAFFAAALAYALVYSPTLTLVNSIYFEHANADYFPYVRVFGTIGWILAGLSLKLLLKPDRPVDNTPLLLAATLSFILGVFAFLLPDTPPKATEAGALPFLQAIGMLAEPSSAVFFGVTLVIAMAMGIYFAFAALFIEQRAGVKSQNVGPIMTIGQAVEIFFMLSLPWFIREVGMPVVLTVGVTAWALRFAFFTAASTGKYFPLVLAGVALHGLCFDFYFAAGFIHVEKLSDPSIRASAQALFGVVVYGLGMYLGTEGGGWLNQYFTREKPASVEDVVGAALVDDPSVTRTTDWRSFWLIPCIAVSISLAAFLASLVLIPQPGPDEAAPAVAGDDGGATVEEDPAPAADVPAESP</sequence>
<dbReference type="SUPFAM" id="SSF103473">
    <property type="entry name" value="MFS general substrate transporter"/>
    <property type="match status" value="1"/>
</dbReference>
<evidence type="ECO:0000256" key="6">
    <source>
        <dbReference type="ARBA" id="ARBA00023136"/>
    </source>
</evidence>
<reference evidence="9 10" key="2">
    <citation type="submission" date="2019-01" db="EMBL/GenBank/DDBJ databases">
        <title>Tautonia sociabilis, a novel thermotolerant planctomycete of Isosphaeraceae family, isolated from a 4000 m deep subterranean habitat.</title>
        <authorList>
            <person name="Kovaleva O.L."/>
            <person name="Elcheninov A.G."/>
            <person name="Van Heerden E."/>
            <person name="Toshchakov S.V."/>
            <person name="Novikov A."/>
            <person name="Bonch-Osmolovskaya E.A."/>
            <person name="Kublanov I.V."/>
        </authorList>
    </citation>
    <scope>NUCLEOTIDE SEQUENCE [LARGE SCALE GENOMIC DNA]</scope>
    <source>
        <strain evidence="9 10">GM2012</strain>
    </source>
</reference>
<feature type="compositionally biased region" description="Low complexity" evidence="7">
    <location>
        <begin position="455"/>
        <end position="465"/>
    </location>
</feature>
<feature type="transmembrane region" description="Helical" evidence="8">
    <location>
        <begin position="112"/>
        <end position="132"/>
    </location>
</feature>
<reference evidence="9 10" key="1">
    <citation type="submission" date="2018-12" db="EMBL/GenBank/DDBJ databases">
        <authorList>
            <person name="Toschakov S.V."/>
        </authorList>
    </citation>
    <scope>NUCLEOTIDE SEQUENCE [LARGE SCALE GENOMIC DNA]</scope>
    <source>
        <strain evidence="9 10">GM2012</strain>
    </source>
</reference>
<feature type="transmembrane region" description="Helical" evidence="8">
    <location>
        <begin position="144"/>
        <end position="166"/>
    </location>
</feature>
<evidence type="ECO:0000256" key="8">
    <source>
        <dbReference type="SAM" id="Phobius"/>
    </source>
</evidence>
<feature type="transmembrane region" description="Helical" evidence="8">
    <location>
        <begin position="407"/>
        <end position="429"/>
    </location>
</feature>
<accession>A0A432MFC5</accession>
<dbReference type="InterPro" id="IPR004740">
    <property type="entry name" value="Nuc_H_symport"/>
</dbReference>
<feature type="transmembrane region" description="Helical" evidence="8">
    <location>
        <begin position="87"/>
        <end position="105"/>
    </location>
</feature>
<comment type="subcellular location">
    <subcellularLocation>
        <location evidence="1">Cell membrane</location>
        <topology evidence="1">Multi-pass membrane protein</topology>
    </subcellularLocation>
</comment>
<dbReference type="PANTHER" id="PTHR23522">
    <property type="entry name" value="BLL5896 PROTEIN"/>
    <property type="match status" value="1"/>
</dbReference>
<dbReference type="OrthoDB" id="9783013at2"/>
<dbReference type="GO" id="GO:0015213">
    <property type="term" value="F:uridine transmembrane transporter activity"/>
    <property type="evidence" value="ECO:0007669"/>
    <property type="project" value="TreeGrafter"/>
</dbReference>
<evidence type="ECO:0000256" key="5">
    <source>
        <dbReference type="ARBA" id="ARBA00022989"/>
    </source>
</evidence>
<dbReference type="Gene3D" id="1.20.1250.20">
    <property type="entry name" value="MFS general substrate transporter like domains"/>
    <property type="match status" value="2"/>
</dbReference>
<feature type="transmembrane region" description="Helical" evidence="8">
    <location>
        <begin position="25"/>
        <end position="50"/>
    </location>
</feature>
<keyword evidence="6 8" id="KW-0472">Membrane</keyword>
<keyword evidence="4 8" id="KW-0812">Transmembrane</keyword>
<keyword evidence="5 8" id="KW-1133">Transmembrane helix</keyword>
<keyword evidence="2" id="KW-0813">Transport</keyword>
<dbReference type="GO" id="GO:0015212">
    <property type="term" value="F:cytidine transmembrane transporter activity"/>
    <property type="evidence" value="ECO:0007669"/>
    <property type="project" value="TreeGrafter"/>
</dbReference>
<feature type="region of interest" description="Disordered" evidence="7">
    <location>
        <begin position="437"/>
        <end position="465"/>
    </location>
</feature>
<keyword evidence="3" id="KW-1003">Cell membrane</keyword>
<comment type="caution">
    <text evidence="9">The sequence shown here is derived from an EMBL/GenBank/DDBJ whole genome shotgun (WGS) entry which is preliminary data.</text>
</comment>
<gene>
    <name evidence="9" type="ORF">TsocGM_19710</name>
</gene>
<evidence type="ECO:0000256" key="7">
    <source>
        <dbReference type="SAM" id="MobiDB-lite"/>
    </source>
</evidence>
<dbReference type="GO" id="GO:0005886">
    <property type="term" value="C:plasma membrane"/>
    <property type="evidence" value="ECO:0007669"/>
    <property type="project" value="UniProtKB-SubCell"/>
</dbReference>
<name>A0A432MFC5_9BACT</name>
<dbReference type="PANTHER" id="PTHR23522:SF4">
    <property type="entry name" value="NUCLEOSIDE PERMEASE NUPG-RELATED"/>
    <property type="match status" value="1"/>
</dbReference>
<dbReference type="RefSeq" id="WP_126727176.1">
    <property type="nucleotide sequence ID" value="NZ_RYZH01000045.1"/>
</dbReference>
<feature type="transmembrane region" description="Helical" evidence="8">
    <location>
        <begin position="223"/>
        <end position="246"/>
    </location>
</feature>